<evidence type="ECO:0000313" key="1">
    <source>
        <dbReference type="EMBL" id="KAJ4448130.1"/>
    </source>
</evidence>
<accession>A0ABQ8TQY4</accession>
<reference evidence="1 2" key="1">
    <citation type="journal article" date="2022" name="Allergy">
        <title>Genome assembly and annotation of Periplaneta americana reveal a comprehensive cockroach allergen profile.</title>
        <authorList>
            <person name="Wang L."/>
            <person name="Xiong Q."/>
            <person name="Saelim N."/>
            <person name="Wang L."/>
            <person name="Nong W."/>
            <person name="Wan A.T."/>
            <person name="Shi M."/>
            <person name="Liu X."/>
            <person name="Cao Q."/>
            <person name="Hui J.H.L."/>
            <person name="Sookrung N."/>
            <person name="Leung T.F."/>
            <person name="Tungtrongchitr A."/>
            <person name="Tsui S.K.W."/>
        </authorList>
    </citation>
    <scope>NUCLEOTIDE SEQUENCE [LARGE SCALE GENOMIC DNA]</scope>
    <source>
        <strain evidence="1">PWHHKU_190912</strain>
    </source>
</reference>
<comment type="caution">
    <text evidence="1">The sequence shown here is derived from an EMBL/GenBank/DDBJ whole genome shotgun (WGS) entry which is preliminary data.</text>
</comment>
<gene>
    <name evidence="1" type="ORF">ANN_10142</name>
</gene>
<dbReference type="Proteomes" id="UP001148838">
    <property type="component" value="Unassembled WGS sequence"/>
</dbReference>
<keyword evidence="2" id="KW-1185">Reference proteome</keyword>
<evidence type="ECO:0000313" key="2">
    <source>
        <dbReference type="Proteomes" id="UP001148838"/>
    </source>
</evidence>
<organism evidence="1 2">
    <name type="scientific">Periplaneta americana</name>
    <name type="common">American cockroach</name>
    <name type="synonym">Blatta americana</name>
    <dbReference type="NCBI Taxonomy" id="6978"/>
    <lineage>
        <taxon>Eukaryota</taxon>
        <taxon>Metazoa</taxon>
        <taxon>Ecdysozoa</taxon>
        <taxon>Arthropoda</taxon>
        <taxon>Hexapoda</taxon>
        <taxon>Insecta</taxon>
        <taxon>Pterygota</taxon>
        <taxon>Neoptera</taxon>
        <taxon>Polyneoptera</taxon>
        <taxon>Dictyoptera</taxon>
        <taxon>Blattodea</taxon>
        <taxon>Blattoidea</taxon>
        <taxon>Blattidae</taxon>
        <taxon>Blattinae</taxon>
        <taxon>Periplaneta</taxon>
    </lineage>
</organism>
<dbReference type="EMBL" id="JAJSOF020000005">
    <property type="protein sequence ID" value="KAJ4448130.1"/>
    <property type="molecule type" value="Genomic_DNA"/>
</dbReference>
<sequence>MSPGSRAESYPAFPLNGLRGKKTRKSLNQLLAHYSALQRSHLEYPVRTEGKCTHTPIAVLDTYLIVLLAHGRYVAPASRRRRPVPYISLGLIFVDGTHVLINASPPHIITDAFSRAPLLPTRPATMATSSSSLSLLTLDGFAGRRKLPLDNNLIAPDTIKNRRGLIDSRKLRTILRSEEFNKWCQLPQKRKGVSLYQDFTSVNSWVRHHTDLSSSEWRDALKMGGNVAPVRAVPGRTQDNNYCGDATVRWKLWLMSWVHAHLAKLFVTAGITRSGL</sequence>
<name>A0ABQ8TQY4_PERAM</name>
<protein>
    <submittedName>
        <fullName evidence="1">Uncharacterized protein</fullName>
    </submittedName>
</protein>
<proteinExistence type="predicted"/>